<evidence type="ECO:0000313" key="3">
    <source>
        <dbReference type="Proteomes" id="UP001168990"/>
    </source>
</evidence>
<reference evidence="2" key="1">
    <citation type="journal article" date="2023" name="bioRxiv">
        <title>Scaffold-level genome assemblies of two parasitoid biocontrol wasps reveal the parthenogenesis mechanism and an associated novel virus.</title>
        <authorList>
            <person name="Inwood S."/>
            <person name="Skelly J."/>
            <person name="Guhlin J."/>
            <person name="Harrop T."/>
            <person name="Goldson S."/>
            <person name="Dearden P."/>
        </authorList>
    </citation>
    <scope>NUCLEOTIDE SEQUENCE</scope>
    <source>
        <strain evidence="2">Irish</strain>
        <tissue evidence="2">Whole body</tissue>
    </source>
</reference>
<feature type="transmembrane region" description="Helical" evidence="1">
    <location>
        <begin position="41"/>
        <end position="59"/>
    </location>
</feature>
<evidence type="ECO:0000256" key="1">
    <source>
        <dbReference type="SAM" id="Phobius"/>
    </source>
</evidence>
<protein>
    <submittedName>
        <fullName evidence="2">Uncharacterized protein</fullName>
    </submittedName>
</protein>
<keyword evidence="1" id="KW-0472">Membrane</keyword>
<organism evidence="2 3">
    <name type="scientific">Microctonus aethiopoides</name>
    <dbReference type="NCBI Taxonomy" id="144406"/>
    <lineage>
        <taxon>Eukaryota</taxon>
        <taxon>Metazoa</taxon>
        <taxon>Ecdysozoa</taxon>
        <taxon>Arthropoda</taxon>
        <taxon>Hexapoda</taxon>
        <taxon>Insecta</taxon>
        <taxon>Pterygota</taxon>
        <taxon>Neoptera</taxon>
        <taxon>Endopterygota</taxon>
        <taxon>Hymenoptera</taxon>
        <taxon>Apocrita</taxon>
        <taxon>Ichneumonoidea</taxon>
        <taxon>Braconidae</taxon>
        <taxon>Euphorinae</taxon>
        <taxon>Microctonus</taxon>
    </lineage>
</organism>
<feature type="transmembrane region" description="Helical" evidence="1">
    <location>
        <begin position="16"/>
        <end position="34"/>
    </location>
</feature>
<dbReference type="AlphaFoldDB" id="A0AA39C3X7"/>
<keyword evidence="3" id="KW-1185">Reference proteome</keyword>
<evidence type="ECO:0000313" key="2">
    <source>
        <dbReference type="EMBL" id="KAK0157465.1"/>
    </source>
</evidence>
<comment type="caution">
    <text evidence="2">The sequence shown here is derived from an EMBL/GenBank/DDBJ whole genome shotgun (WGS) entry which is preliminary data.</text>
</comment>
<reference evidence="2" key="2">
    <citation type="submission" date="2023-03" db="EMBL/GenBank/DDBJ databases">
        <authorList>
            <person name="Inwood S.N."/>
            <person name="Skelly J.G."/>
            <person name="Guhlin J."/>
            <person name="Harrop T.W.R."/>
            <person name="Goldson S.G."/>
            <person name="Dearden P.K."/>
        </authorList>
    </citation>
    <scope>NUCLEOTIDE SEQUENCE</scope>
    <source>
        <strain evidence="2">Irish</strain>
        <tissue evidence="2">Whole body</tissue>
    </source>
</reference>
<gene>
    <name evidence="2" type="ORF">PV328_011208</name>
</gene>
<dbReference type="Proteomes" id="UP001168990">
    <property type="component" value="Unassembled WGS sequence"/>
</dbReference>
<dbReference type="EMBL" id="JAQQBS010001425">
    <property type="protein sequence ID" value="KAK0157465.1"/>
    <property type="molecule type" value="Genomic_DNA"/>
</dbReference>
<accession>A0AA39C3X7</accession>
<proteinExistence type="predicted"/>
<keyword evidence="1" id="KW-1133">Transmembrane helix</keyword>
<keyword evidence="1" id="KW-0812">Transmembrane</keyword>
<name>A0AA39C3X7_9HYME</name>
<sequence>MDDNPKLVSSECSGRSLASLLIAWVSAAMVASVLLRWKYMWIALAVLTLLFFLACGYTACTNCQRTEAQIIPEDTANIQHQRQHIQSIYGDINRFPENYSQTIGSEPPAYRAYWITDLPPSYATAIGTAEPPSSSIIAMNSTEEIQLRTPEPRLSNPPPYSLVIQPDHTIIHPMSMNPTIIDHHRCHDEDESGMMVPNNLPTTGMSRRELVSERSVVSNQYKNIPAVHESQLEPSTLSNGTHYFSNFISNAFRRGPRRQFDCRNATRTIVREEHGSHVIHQETSTCNNDRIDNNT</sequence>